<comment type="caution">
    <text evidence="2">The sequence shown here is derived from an EMBL/GenBank/DDBJ whole genome shotgun (WGS) entry which is preliminary data.</text>
</comment>
<evidence type="ECO:0000313" key="2">
    <source>
        <dbReference type="EMBL" id="KAF4312711.1"/>
    </source>
</evidence>
<name>A0A8H4J3W4_9PEZI</name>
<evidence type="ECO:0000256" key="1">
    <source>
        <dbReference type="SAM" id="MobiDB-lite"/>
    </source>
</evidence>
<sequence>MDQQPAQLPQSHQPSALPPPDCGANPALHEPLPWPPGSFDSASFTCITPPYGIRAAPNFAECCDSPVVNFTTVHLTSEGPSACAAYCNIEAHRLQADASGSNDFHTCLFGGADADRDVQLECWDGEGVVGDSDWEDRDLRKRSPQDNTDAPESTTTYNPSFWSSLISAAGTSELPISLPTEPMTPVFPTTAANGTAASTSGASLATGTFVSISEISGTRTSTGASTSRPTETSASATSAASSGSSATSSETAAAPSSTSGADARSKHGFAKWLCAALLVSAVFGTI</sequence>
<protein>
    <submittedName>
        <fullName evidence="2">Uncharacterized protein</fullName>
    </submittedName>
</protein>
<feature type="compositionally biased region" description="Polar residues" evidence="1">
    <location>
        <begin position="145"/>
        <end position="157"/>
    </location>
</feature>
<feature type="compositionally biased region" description="Polar residues" evidence="1">
    <location>
        <begin position="1"/>
        <end position="14"/>
    </location>
</feature>
<feature type="region of interest" description="Disordered" evidence="1">
    <location>
        <begin position="216"/>
        <end position="261"/>
    </location>
</feature>
<feature type="compositionally biased region" description="Low complexity" evidence="1">
    <location>
        <begin position="189"/>
        <end position="199"/>
    </location>
</feature>
<keyword evidence="3" id="KW-1185">Reference proteome</keyword>
<feature type="region of interest" description="Disordered" evidence="1">
    <location>
        <begin position="176"/>
        <end position="199"/>
    </location>
</feature>
<dbReference type="OrthoDB" id="10384312at2759"/>
<reference evidence="2" key="1">
    <citation type="submission" date="2020-04" db="EMBL/GenBank/DDBJ databases">
        <title>Genome Assembly and Annotation of Botryosphaeria dothidea sdau 11-99, a Latent Pathogen of Apple Fruit Ring Rot in China.</title>
        <authorList>
            <person name="Yu C."/>
            <person name="Diao Y."/>
            <person name="Lu Q."/>
            <person name="Zhao J."/>
            <person name="Cui S."/>
            <person name="Peng C."/>
            <person name="He B."/>
            <person name="Liu H."/>
        </authorList>
    </citation>
    <scope>NUCLEOTIDE SEQUENCE [LARGE SCALE GENOMIC DNA]</scope>
    <source>
        <strain evidence="2">Sdau11-99</strain>
    </source>
</reference>
<accession>A0A8H4J3W4</accession>
<dbReference type="Proteomes" id="UP000572817">
    <property type="component" value="Unassembled WGS sequence"/>
</dbReference>
<dbReference type="AlphaFoldDB" id="A0A8H4J3W4"/>
<organism evidence="2 3">
    <name type="scientific">Botryosphaeria dothidea</name>
    <dbReference type="NCBI Taxonomy" id="55169"/>
    <lineage>
        <taxon>Eukaryota</taxon>
        <taxon>Fungi</taxon>
        <taxon>Dikarya</taxon>
        <taxon>Ascomycota</taxon>
        <taxon>Pezizomycotina</taxon>
        <taxon>Dothideomycetes</taxon>
        <taxon>Dothideomycetes incertae sedis</taxon>
        <taxon>Botryosphaeriales</taxon>
        <taxon>Botryosphaeriaceae</taxon>
        <taxon>Botryosphaeria</taxon>
    </lineage>
</organism>
<feature type="region of interest" description="Disordered" evidence="1">
    <location>
        <begin position="131"/>
        <end position="157"/>
    </location>
</feature>
<feature type="region of interest" description="Disordered" evidence="1">
    <location>
        <begin position="1"/>
        <end position="34"/>
    </location>
</feature>
<proteinExistence type="predicted"/>
<gene>
    <name evidence="2" type="ORF">GTA08_BOTSDO11666</name>
</gene>
<evidence type="ECO:0000313" key="3">
    <source>
        <dbReference type="Proteomes" id="UP000572817"/>
    </source>
</evidence>
<dbReference type="EMBL" id="WWBZ02000002">
    <property type="protein sequence ID" value="KAF4312711.1"/>
    <property type="molecule type" value="Genomic_DNA"/>
</dbReference>